<name>Q17GG8_AEDAE</name>
<gene>
    <name evidence="1" type="ORF">AaeL_AAEL002984</name>
</gene>
<dbReference type="HOGENOM" id="CLU_1338528_0_0_1"/>
<accession>Q17GG8</accession>
<reference evidence="1" key="2">
    <citation type="journal article" date="2007" name="Science">
        <title>Genome sequence of Aedes aegypti, a major arbovirus vector.</title>
        <authorList>
            <person name="Nene V."/>
            <person name="Wortman J.R."/>
            <person name="Lawson D."/>
            <person name="Haas B."/>
            <person name="Kodira C."/>
            <person name="Tu Z.J."/>
            <person name="Loftus B."/>
            <person name="Xi Z."/>
            <person name="Megy K."/>
            <person name="Grabherr M."/>
            <person name="Ren Q."/>
            <person name="Zdobnov E.M."/>
            <person name="Lobo N.F."/>
            <person name="Campbell K.S."/>
            <person name="Brown S.E."/>
            <person name="Bonaldo M.F."/>
            <person name="Zhu J."/>
            <person name="Sinkins S.P."/>
            <person name="Hogenkamp D.G."/>
            <person name="Amedeo P."/>
            <person name="Arensburger P."/>
            <person name="Atkinson P.W."/>
            <person name="Bidwell S."/>
            <person name="Biedler J."/>
            <person name="Birney E."/>
            <person name="Bruggner R.V."/>
            <person name="Costas J."/>
            <person name="Coy M.R."/>
            <person name="Crabtree J."/>
            <person name="Crawford M."/>
            <person name="Debruyn B."/>
            <person name="Decaprio D."/>
            <person name="Eiglmeier K."/>
            <person name="Eisenstadt E."/>
            <person name="El-Dorry H."/>
            <person name="Gelbart W.M."/>
            <person name="Gomes S.L."/>
            <person name="Hammond M."/>
            <person name="Hannick L.I."/>
            <person name="Hogan J.R."/>
            <person name="Holmes M.H."/>
            <person name="Jaffe D."/>
            <person name="Johnston J.S."/>
            <person name="Kennedy R.C."/>
            <person name="Koo H."/>
            <person name="Kravitz S."/>
            <person name="Kriventseva E.V."/>
            <person name="Kulp D."/>
            <person name="Labutti K."/>
            <person name="Lee E."/>
            <person name="Li S."/>
            <person name="Lovin D.D."/>
            <person name="Mao C."/>
            <person name="Mauceli E."/>
            <person name="Menck C.F."/>
            <person name="Miller J.R."/>
            <person name="Montgomery P."/>
            <person name="Mori A."/>
            <person name="Nascimento A.L."/>
            <person name="Naveira H.F."/>
            <person name="Nusbaum C."/>
            <person name="O'leary S."/>
            <person name="Orvis J."/>
            <person name="Pertea M."/>
            <person name="Quesneville H."/>
            <person name="Reidenbach K.R."/>
            <person name="Rogers Y.H."/>
            <person name="Roth C.W."/>
            <person name="Schneider J.R."/>
            <person name="Schatz M."/>
            <person name="Shumway M."/>
            <person name="Stanke M."/>
            <person name="Stinson E.O."/>
            <person name="Tubio J.M."/>
            <person name="Vanzee J.P."/>
            <person name="Verjovski-Almeida S."/>
            <person name="Werner D."/>
            <person name="White O."/>
            <person name="Wyder S."/>
            <person name="Zeng Q."/>
            <person name="Zhao Q."/>
            <person name="Zhao Y."/>
            <person name="Hill C.A."/>
            <person name="Raikhel A.S."/>
            <person name="Soares M.B."/>
            <person name="Knudson D.L."/>
            <person name="Lee N.H."/>
            <person name="Galagan J."/>
            <person name="Salzberg S.L."/>
            <person name="Paulsen I.T."/>
            <person name="Dimopoulos G."/>
            <person name="Collins F.H."/>
            <person name="Birren B."/>
            <person name="Fraser-Liggett C.M."/>
            <person name="Severson D.W."/>
        </authorList>
    </citation>
    <scope>NUCLEOTIDE SEQUENCE [LARGE SCALE GENOMIC DNA]</scope>
    <source>
        <strain evidence="1">Liverpool</strain>
    </source>
</reference>
<dbReference type="PaxDb" id="7159-AAEL002984-PA"/>
<reference evidence="1" key="1">
    <citation type="submission" date="2005-10" db="EMBL/GenBank/DDBJ databases">
        <authorList>
            <person name="Loftus B.J."/>
            <person name="Nene V.M."/>
            <person name="Hannick L.I."/>
            <person name="Bidwell S."/>
            <person name="Haas B."/>
            <person name="Amedeo P."/>
            <person name="Orvis J."/>
            <person name="Wortman J.R."/>
            <person name="White O.R."/>
            <person name="Salzberg S."/>
            <person name="Shumway M."/>
            <person name="Koo H."/>
            <person name="Zhao Y."/>
            <person name="Holmes M."/>
            <person name="Miller J."/>
            <person name="Schatz M."/>
            <person name="Pop M."/>
            <person name="Pai G."/>
            <person name="Utterback T."/>
            <person name="Rogers Y.-H."/>
            <person name="Kravitz S."/>
            <person name="Fraser C.M."/>
        </authorList>
    </citation>
    <scope>NUCLEOTIDE SEQUENCE</scope>
    <source>
        <strain evidence="1">Liverpool</strain>
    </source>
</reference>
<protein>
    <submittedName>
        <fullName evidence="1">AAEL002984-PA</fullName>
    </submittedName>
</protein>
<dbReference type="Proteomes" id="UP000682892">
    <property type="component" value="Unassembled WGS sequence"/>
</dbReference>
<proteinExistence type="predicted"/>
<evidence type="ECO:0000313" key="2">
    <source>
        <dbReference type="Proteomes" id="UP000682892"/>
    </source>
</evidence>
<evidence type="ECO:0000313" key="1">
    <source>
        <dbReference type="EMBL" id="EAT45757.1"/>
    </source>
</evidence>
<reference evidence="1" key="3">
    <citation type="submission" date="2012-09" db="EMBL/GenBank/DDBJ databases">
        <authorList>
            <consortium name="VectorBase"/>
        </authorList>
    </citation>
    <scope>NUCLEOTIDE SEQUENCE</scope>
    <source>
        <strain evidence="1">Liverpool</strain>
    </source>
</reference>
<sequence>MKIRSYLRYMIPALPLVPSEVISGAQYSSEGKKHSICLAGVSSGTAAPDKIFPTPTAKSVLLTTSKSIINQCRQKMQETTLSTTLQYRMVQRSVIGNPNIYNGKRANNSSSVGTLLGSAHDSNAEEHSCQPELSQSLSLFSDVNLCVQEYRKKGRSFSRSVGRTVKSGFAAVKIRPGRIPQRLRSFRGRDLCSGVLNIAKRYGRR</sequence>
<organism evidence="1 2">
    <name type="scientific">Aedes aegypti</name>
    <name type="common">Yellowfever mosquito</name>
    <name type="synonym">Culex aegypti</name>
    <dbReference type="NCBI Taxonomy" id="7159"/>
    <lineage>
        <taxon>Eukaryota</taxon>
        <taxon>Metazoa</taxon>
        <taxon>Ecdysozoa</taxon>
        <taxon>Arthropoda</taxon>
        <taxon>Hexapoda</taxon>
        <taxon>Insecta</taxon>
        <taxon>Pterygota</taxon>
        <taxon>Neoptera</taxon>
        <taxon>Endopterygota</taxon>
        <taxon>Diptera</taxon>
        <taxon>Nematocera</taxon>
        <taxon>Culicoidea</taxon>
        <taxon>Culicidae</taxon>
        <taxon>Culicinae</taxon>
        <taxon>Aedini</taxon>
        <taxon>Aedes</taxon>
        <taxon>Stegomyia</taxon>
    </lineage>
</organism>
<dbReference type="AlphaFoldDB" id="Q17GG8"/>
<dbReference type="EMBL" id="CH477259">
    <property type="protein sequence ID" value="EAT45757.1"/>
    <property type="molecule type" value="Genomic_DNA"/>
</dbReference>